<organism evidence="3 4">
    <name type="scientific">Catellatospora chokoriensis</name>
    <dbReference type="NCBI Taxonomy" id="310353"/>
    <lineage>
        <taxon>Bacteria</taxon>
        <taxon>Bacillati</taxon>
        <taxon>Actinomycetota</taxon>
        <taxon>Actinomycetes</taxon>
        <taxon>Micromonosporales</taxon>
        <taxon>Micromonosporaceae</taxon>
        <taxon>Catellatospora</taxon>
    </lineage>
</organism>
<feature type="region of interest" description="Disordered" evidence="1">
    <location>
        <begin position="1"/>
        <end position="45"/>
    </location>
</feature>
<comment type="caution">
    <text evidence="3">The sequence shown here is derived from an EMBL/GenBank/DDBJ whole genome shotgun (WGS) entry which is preliminary data.</text>
</comment>
<evidence type="ECO:0000259" key="2">
    <source>
        <dbReference type="PROSITE" id="PS51819"/>
    </source>
</evidence>
<evidence type="ECO:0000313" key="3">
    <source>
        <dbReference type="EMBL" id="GIF93274.1"/>
    </source>
</evidence>
<reference evidence="3 4" key="1">
    <citation type="submission" date="2021-01" db="EMBL/GenBank/DDBJ databases">
        <title>Whole genome shotgun sequence of Catellatospora chokoriensis NBRC 107358.</title>
        <authorList>
            <person name="Komaki H."/>
            <person name="Tamura T."/>
        </authorList>
    </citation>
    <scope>NUCLEOTIDE SEQUENCE [LARGE SCALE GENOMIC DNA]</scope>
    <source>
        <strain evidence="3 4">NBRC 107358</strain>
    </source>
</reference>
<proteinExistence type="predicted"/>
<name>A0A8J3KC65_9ACTN</name>
<dbReference type="Pfam" id="PF00903">
    <property type="entry name" value="Glyoxalase"/>
    <property type="match status" value="1"/>
</dbReference>
<feature type="domain" description="VOC" evidence="2">
    <location>
        <begin position="123"/>
        <end position="246"/>
    </location>
</feature>
<dbReference type="AlphaFoldDB" id="A0A8J3KC65"/>
<protein>
    <recommendedName>
        <fullName evidence="2">VOC domain-containing protein</fullName>
    </recommendedName>
</protein>
<dbReference type="Proteomes" id="UP000619293">
    <property type="component" value="Unassembled WGS sequence"/>
</dbReference>
<dbReference type="InterPro" id="IPR037523">
    <property type="entry name" value="VOC_core"/>
</dbReference>
<dbReference type="InterPro" id="IPR029068">
    <property type="entry name" value="Glyas_Bleomycin-R_OHBP_Dase"/>
</dbReference>
<evidence type="ECO:0000256" key="1">
    <source>
        <dbReference type="SAM" id="MobiDB-lite"/>
    </source>
</evidence>
<dbReference type="Gene3D" id="3.10.180.10">
    <property type="entry name" value="2,3-Dihydroxybiphenyl 1,2-Dioxygenase, domain 1"/>
    <property type="match status" value="1"/>
</dbReference>
<dbReference type="EMBL" id="BONG01000059">
    <property type="protein sequence ID" value="GIF93274.1"/>
    <property type="molecule type" value="Genomic_DNA"/>
</dbReference>
<dbReference type="PROSITE" id="PS51819">
    <property type="entry name" value="VOC"/>
    <property type="match status" value="1"/>
</dbReference>
<dbReference type="SUPFAM" id="SSF54593">
    <property type="entry name" value="Glyoxalase/Bleomycin resistance protein/Dihydroxybiphenyl dioxygenase"/>
    <property type="match status" value="1"/>
</dbReference>
<dbReference type="InterPro" id="IPR004360">
    <property type="entry name" value="Glyas_Fos-R_dOase_dom"/>
</dbReference>
<sequence length="253" mass="27732">MGRDQRVGGVRAGPGDGHEVAGQQHHERGCDGEERGGGAVASRGPHERWHEYSLLDGRDARRGGAVSATRWCRERSPAEVRPPRQFCQARRYLPTKRSWSRHKPPGSRVGLDGHKRGRQLMVRELRLVVTAPDYDQALRFYRDVLGMDELGAFTSPGGRVTILDAGRATLELADPPHAAYIDEVEVGRRVAGHIRVALQVGDAAEVTATLVANGAELIAEPVRTPWHSLNSRLQGPAGLQLTIFEELDRLGQG</sequence>
<feature type="compositionally biased region" description="Basic and acidic residues" evidence="1">
    <location>
        <begin position="16"/>
        <end position="36"/>
    </location>
</feature>
<gene>
    <name evidence="3" type="ORF">Cch02nite_67180</name>
</gene>
<keyword evidence="4" id="KW-1185">Reference proteome</keyword>
<accession>A0A8J3KC65</accession>
<evidence type="ECO:0000313" key="4">
    <source>
        <dbReference type="Proteomes" id="UP000619293"/>
    </source>
</evidence>